<feature type="coiled-coil region" evidence="1">
    <location>
        <begin position="32"/>
        <end position="80"/>
    </location>
</feature>
<sequence>MAHNPPTRASMTPHEDWLSDQQSRATTLATEARTLSEENAMLRQNIRKAEEIATADDQEKTALREEVKELCGRVERLEKELDDSKTFIEQSFGSFAMAAGIGGGVKADSEISPMSSYPVDEAVVDEFEEQPGEATVDIEAEVWPPVNQDNLSILEGLPVNREGMITDADGITVGALVEGTASKIFKSKSACNNQGEFWYKSKLLGRARLV</sequence>
<keyword evidence="1" id="KW-0175">Coiled coil</keyword>
<reference evidence="3 4" key="1">
    <citation type="submission" date="2019-07" db="EMBL/GenBank/DDBJ databases">
        <title>Finished genome of Venturia effusa.</title>
        <authorList>
            <person name="Young C.A."/>
            <person name="Cox M.P."/>
            <person name="Ganley A.R.D."/>
            <person name="David W.J."/>
        </authorList>
    </citation>
    <scope>NUCLEOTIDE SEQUENCE [LARGE SCALE GENOMIC DNA]</scope>
    <source>
        <strain evidence="4">albino</strain>
    </source>
</reference>
<protein>
    <submittedName>
        <fullName evidence="3">Uncharacterized protein</fullName>
    </submittedName>
</protein>
<keyword evidence="4" id="KW-1185">Reference proteome</keyword>
<dbReference type="InterPro" id="IPR022124">
    <property type="entry name" value="DUF3659"/>
</dbReference>
<evidence type="ECO:0000256" key="2">
    <source>
        <dbReference type="SAM" id="MobiDB-lite"/>
    </source>
</evidence>
<dbReference type="Proteomes" id="UP000316270">
    <property type="component" value="Chromosome 12"/>
</dbReference>
<evidence type="ECO:0000313" key="4">
    <source>
        <dbReference type="Proteomes" id="UP000316270"/>
    </source>
</evidence>
<dbReference type="Pfam" id="PF12396">
    <property type="entry name" value="DUF3659"/>
    <property type="match status" value="1"/>
</dbReference>
<dbReference type="EMBL" id="CP042196">
    <property type="protein sequence ID" value="QDS74945.1"/>
    <property type="molecule type" value="Genomic_DNA"/>
</dbReference>
<organism evidence="3 4">
    <name type="scientific">Venturia effusa</name>
    <dbReference type="NCBI Taxonomy" id="50376"/>
    <lineage>
        <taxon>Eukaryota</taxon>
        <taxon>Fungi</taxon>
        <taxon>Dikarya</taxon>
        <taxon>Ascomycota</taxon>
        <taxon>Pezizomycotina</taxon>
        <taxon>Dothideomycetes</taxon>
        <taxon>Pleosporomycetidae</taxon>
        <taxon>Venturiales</taxon>
        <taxon>Venturiaceae</taxon>
        <taxon>Venturia</taxon>
    </lineage>
</organism>
<accession>A0A517LH26</accession>
<feature type="region of interest" description="Disordered" evidence="2">
    <location>
        <begin position="1"/>
        <end position="27"/>
    </location>
</feature>
<evidence type="ECO:0000313" key="3">
    <source>
        <dbReference type="EMBL" id="QDS74945.1"/>
    </source>
</evidence>
<name>A0A517LH26_9PEZI</name>
<dbReference type="AlphaFoldDB" id="A0A517LH26"/>
<evidence type="ECO:0000256" key="1">
    <source>
        <dbReference type="SAM" id="Coils"/>
    </source>
</evidence>
<proteinExistence type="predicted"/>
<gene>
    <name evidence="3" type="ORF">FKW77_004550</name>
</gene>